<protein>
    <submittedName>
        <fullName evidence="3">Uncharacterized protein</fullName>
    </submittedName>
</protein>
<dbReference type="AlphaFoldDB" id="A0A4Y7PWB0"/>
<evidence type="ECO:0000313" key="3">
    <source>
        <dbReference type="EMBL" id="TDL18889.1"/>
    </source>
</evidence>
<keyword evidence="1" id="KW-0175">Coiled coil</keyword>
<dbReference type="InterPro" id="IPR009991">
    <property type="entry name" value="DCTN3"/>
</dbReference>
<feature type="compositionally biased region" description="Low complexity" evidence="2">
    <location>
        <begin position="15"/>
        <end position="24"/>
    </location>
</feature>
<dbReference type="OrthoDB" id="16729at2759"/>
<dbReference type="Proteomes" id="UP000294933">
    <property type="component" value="Unassembled WGS sequence"/>
</dbReference>
<dbReference type="GO" id="GO:0061640">
    <property type="term" value="P:cytoskeleton-dependent cytokinesis"/>
    <property type="evidence" value="ECO:0007669"/>
    <property type="project" value="InterPro"/>
</dbReference>
<evidence type="ECO:0000256" key="1">
    <source>
        <dbReference type="SAM" id="Coils"/>
    </source>
</evidence>
<dbReference type="PANTHER" id="PTHR28360:SF1">
    <property type="entry name" value="DYNACTIN SUBUNIT 3"/>
    <property type="match status" value="1"/>
</dbReference>
<dbReference type="PANTHER" id="PTHR28360">
    <property type="entry name" value="DYNACTIN SUBUNIT 3"/>
    <property type="match status" value="1"/>
</dbReference>
<dbReference type="Pfam" id="PF07426">
    <property type="entry name" value="Dynactin_p22"/>
    <property type="match status" value="1"/>
</dbReference>
<evidence type="ECO:0000256" key="2">
    <source>
        <dbReference type="SAM" id="MobiDB-lite"/>
    </source>
</evidence>
<organism evidence="3 4">
    <name type="scientific">Rickenella mellea</name>
    <dbReference type="NCBI Taxonomy" id="50990"/>
    <lineage>
        <taxon>Eukaryota</taxon>
        <taxon>Fungi</taxon>
        <taxon>Dikarya</taxon>
        <taxon>Basidiomycota</taxon>
        <taxon>Agaricomycotina</taxon>
        <taxon>Agaricomycetes</taxon>
        <taxon>Hymenochaetales</taxon>
        <taxon>Rickenellaceae</taxon>
        <taxon>Rickenella</taxon>
    </lineage>
</organism>
<name>A0A4Y7PWB0_9AGAM</name>
<gene>
    <name evidence="3" type="ORF">BD410DRAFT_774448</name>
</gene>
<dbReference type="GO" id="GO:0005869">
    <property type="term" value="C:dynactin complex"/>
    <property type="evidence" value="ECO:0007669"/>
    <property type="project" value="InterPro"/>
</dbReference>
<sequence length="287" mass="31672">MNVLGSVFVGDASRTRSLASNSPSSTPPTSPKRQSGSNPPSSPLHFKSGPEKSSVLMASGSTLATPAAPPPPPIDPELSLELRIRWLEALLLGVKQDGKEKKGKVKDGGGDGDTLVRRTEIIQRKVQSIVEANDGLRKFMERYDQHAQILNPSFAQSETSTEPSYASMSPSELDAFLSEMEPEIKSADRDLREIETLLEHDVLGAGKLKDYEALLPRLNKVMKAHEEDLQTAAKLEKRIGGLLKRHATHVDALSELFVEWNDALTEAEDKVSKLEREHEEKRRLGYE</sequence>
<feature type="region of interest" description="Disordered" evidence="2">
    <location>
        <begin position="1"/>
        <end position="77"/>
    </location>
</feature>
<reference evidence="3 4" key="1">
    <citation type="submission" date="2018-06" db="EMBL/GenBank/DDBJ databases">
        <title>A transcriptomic atlas of mushroom development highlights an independent origin of complex multicellularity.</title>
        <authorList>
            <consortium name="DOE Joint Genome Institute"/>
            <person name="Krizsan K."/>
            <person name="Almasi E."/>
            <person name="Merenyi Z."/>
            <person name="Sahu N."/>
            <person name="Viragh M."/>
            <person name="Koszo T."/>
            <person name="Mondo S."/>
            <person name="Kiss B."/>
            <person name="Balint B."/>
            <person name="Kues U."/>
            <person name="Barry K."/>
            <person name="Hegedus J.C."/>
            <person name="Henrissat B."/>
            <person name="Johnson J."/>
            <person name="Lipzen A."/>
            <person name="Ohm R."/>
            <person name="Nagy I."/>
            <person name="Pangilinan J."/>
            <person name="Yan J."/>
            <person name="Xiong Y."/>
            <person name="Grigoriev I.V."/>
            <person name="Hibbett D.S."/>
            <person name="Nagy L.G."/>
        </authorList>
    </citation>
    <scope>NUCLEOTIDE SEQUENCE [LARGE SCALE GENOMIC DNA]</scope>
    <source>
        <strain evidence="3 4">SZMC22713</strain>
    </source>
</reference>
<keyword evidence="4" id="KW-1185">Reference proteome</keyword>
<feature type="coiled-coil region" evidence="1">
    <location>
        <begin position="208"/>
        <end position="284"/>
    </location>
</feature>
<proteinExistence type="predicted"/>
<dbReference type="EMBL" id="ML170202">
    <property type="protein sequence ID" value="TDL18889.1"/>
    <property type="molecule type" value="Genomic_DNA"/>
</dbReference>
<dbReference type="STRING" id="50990.A0A4Y7PWB0"/>
<dbReference type="VEuPathDB" id="FungiDB:BD410DRAFT_774448"/>
<evidence type="ECO:0000313" key="4">
    <source>
        <dbReference type="Proteomes" id="UP000294933"/>
    </source>
</evidence>
<accession>A0A4Y7PWB0</accession>